<dbReference type="PROSITE" id="PS51257">
    <property type="entry name" value="PROKAR_LIPOPROTEIN"/>
    <property type="match status" value="1"/>
</dbReference>
<dbReference type="STRING" id="1334629.MFUL124B02_13535"/>
<dbReference type="EMBL" id="FOIB01000010">
    <property type="protein sequence ID" value="SEU34303.1"/>
    <property type="molecule type" value="Genomic_DNA"/>
</dbReference>
<evidence type="ECO:0000313" key="2">
    <source>
        <dbReference type="EMBL" id="GEN10366.1"/>
    </source>
</evidence>
<dbReference type="AlphaFoldDB" id="A0A511T864"/>
<evidence type="ECO:0000313" key="4">
    <source>
        <dbReference type="Proteomes" id="UP000183760"/>
    </source>
</evidence>
<evidence type="ECO:0000256" key="1">
    <source>
        <dbReference type="SAM" id="SignalP"/>
    </source>
</evidence>
<sequence length="460" mass="48795">MQRNNIMKRMLVVGAVSLFTGCAGETGDAPTQVIPSRTDNTLALLIEREGGQGGFVEGAAERFKVSASGESFKSVSWSATSGALEPDAERVTWKLPPKGVATLSVSVETESGKKAQGEFHFNVESTTDTLLNAVIDPSADVTGGFCELTFDTAGRGHIVYFNDTHRSLWYGLWNGTSWTTEQIDGSGFNNEGKFTYKPVIAVEPGTGTPHVAYLKGQGEHGRGELMRVAYATRVGGTWLREPVDLADRNDAVNLSIALNPAQGHQPVIAYGDGTAGARITTRTGASTWSTPLVIQGSLTSEALFDAAGTLYFTNRSVLTAVKGTTVETFSLTGLASITGWSSLALTPNQHLLVLANGTPTGAWGSLFDVTLGTPLSTSTARTSQGDYNIGSNDLAYGAGLPHIAQRHGTTLELITPDAQGFWTYTQLGTIQDGTRPSIAIRPTDGTPHVCFQRNGKVTFL</sequence>
<dbReference type="Proteomes" id="UP000183760">
    <property type="component" value="Unassembled WGS sequence"/>
</dbReference>
<dbReference type="EMBL" id="BJXR01000038">
    <property type="protein sequence ID" value="GEN10366.1"/>
    <property type="molecule type" value="Genomic_DNA"/>
</dbReference>
<reference evidence="2 5" key="2">
    <citation type="submission" date="2019-07" db="EMBL/GenBank/DDBJ databases">
        <title>Whole genome shotgun sequence of Myxococcus fulvus NBRC 100333.</title>
        <authorList>
            <person name="Hosoyama A."/>
            <person name="Uohara A."/>
            <person name="Ohji S."/>
            <person name="Ichikawa N."/>
        </authorList>
    </citation>
    <scope>NUCLEOTIDE SEQUENCE [LARGE SCALE GENOMIC DNA]</scope>
    <source>
        <strain evidence="2 5">NBRC 100333</strain>
    </source>
</reference>
<gene>
    <name evidence="2" type="ORF">MFU01_54030</name>
    <name evidence="3" type="ORF">SAMN05443572_11033</name>
</gene>
<evidence type="ECO:0008006" key="6">
    <source>
        <dbReference type="Google" id="ProtNLM"/>
    </source>
</evidence>
<feature type="chain" id="PRO_5022795972" description="Lipoprotein" evidence="1">
    <location>
        <begin position="24"/>
        <end position="460"/>
    </location>
</feature>
<evidence type="ECO:0000313" key="5">
    <source>
        <dbReference type="Proteomes" id="UP000321514"/>
    </source>
</evidence>
<accession>A0A511T864</accession>
<proteinExistence type="predicted"/>
<comment type="caution">
    <text evidence="2">The sequence shown here is derived from an EMBL/GenBank/DDBJ whole genome shotgun (WGS) entry which is preliminary data.</text>
</comment>
<keyword evidence="4" id="KW-1185">Reference proteome</keyword>
<dbReference type="Gene3D" id="2.120.10.70">
    <property type="entry name" value="Fucose-specific lectin"/>
    <property type="match status" value="1"/>
</dbReference>
<protein>
    <recommendedName>
        <fullName evidence="6">Lipoprotein</fullName>
    </recommendedName>
</protein>
<keyword evidence="1" id="KW-0732">Signal</keyword>
<organism evidence="2 5">
    <name type="scientific">Myxococcus fulvus</name>
    <dbReference type="NCBI Taxonomy" id="33"/>
    <lineage>
        <taxon>Bacteria</taxon>
        <taxon>Pseudomonadati</taxon>
        <taxon>Myxococcota</taxon>
        <taxon>Myxococcia</taxon>
        <taxon>Myxococcales</taxon>
        <taxon>Cystobacterineae</taxon>
        <taxon>Myxococcaceae</taxon>
        <taxon>Myxococcus</taxon>
    </lineage>
</organism>
<evidence type="ECO:0000313" key="3">
    <source>
        <dbReference type="EMBL" id="SEU34303.1"/>
    </source>
</evidence>
<reference evidence="3 4" key="1">
    <citation type="submission" date="2016-10" db="EMBL/GenBank/DDBJ databases">
        <authorList>
            <person name="Varghese N."/>
            <person name="Submissions S."/>
        </authorList>
    </citation>
    <scope>NUCLEOTIDE SEQUENCE [LARGE SCALE GENOMIC DNA]</scope>
    <source>
        <strain evidence="3 4">DSM 16525</strain>
    </source>
</reference>
<feature type="signal peptide" evidence="1">
    <location>
        <begin position="1"/>
        <end position="23"/>
    </location>
</feature>
<dbReference type="Proteomes" id="UP000321514">
    <property type="component" value="Unassembled WGS sequence"/>
</dbReference>
<name>A0A511T864_MYXFU</name>